<feature type="domain" description="Transglutaminase-like" evidence="2">
    <location>
        <begin position="499"/>
        <end position="571"/>
    </location>
</feature>
<dbReference type="PANTHER" id="PTHR42736:SF1">
    <property type="entry name" value="PROTEIN-GLUTAMINE GAMMA-GLUTAMYLTRANSFERASE"/>
    <property type="match status" value="1"/>
</dbReference>
<dbReference type="EMBL" id="QKTW01000003">
    <property type="protein sequence ID" value="PZF74602.1"/>
    <property type="molecule type" value="Genomic_DNA"/>
</dbReference>
<dbReference type="InterPro" id="IPR038765">
    <property type="entry name" value="Papain-like_cys_pep_sf"/>
</dbReference>
<dbReference type="SUPFAM" id="SSF54001">
    <property type="entry name" value="Cysteine proteinases"/>
    <property type="match status" value="1"/>
</dbReference>
<keyword evidence="4" id="KW-1185">Reference proteome</keyword>
<accession>A0A2W2AM43</accession>
<organism evidence="3 4">
    <name type="scientific">Taibaiella soli</name>
    <dbReference type="NCBI Taxonomy" id="1649169"/>
    <lineage>
        <taxon>Bacteria</taxon>
        <taxon>Pseudomonadati</taxon>
        <taxon>Bacteroidota</taxon>
        <taxon>Chitinophagia</taxon>
        <taxon>Chitinophagales</taxon>
        <taxon>Chitinophagaceae</taxon>
        <taxon>Taibaiella</taxon>
    </lineage>
</organism>
<feature type="transmembrane region" description="Helical" evidence="1">
    <location>
        <begin position="70"/>
        <end position="87"/>
    </location>
</feature>
<reference evidence="3 4" key="1">
    <citation type="submission" date="2018-06" db="EMBL/GenBank/DDBJ databases">
        <title>Mucibacter soli gen. nov., sp. nov., a new member of the family Chitinophagaceae producing mucin.</title>
        <authorList>
            <person name="Kim M.-K."/>
            <person name="Park S."/>
            <person name="Kim T.-S."/>
            <person name="Joung Y."/>
            <person name="Han J.-H."/>
            <person name="Kim S.B."/>
        </authorList>
    </citation>
    <scope>NUCLEOTIDE SEQUENCE [LARGE SCALE GENOMIC DNA]</scope>
    <source>
        <strain evidence="3 4">R1-15</strain>
    </source>
</reference>
<sequence length="870" mass="98625">MNIQRATPFNEFLAKLLFLILPTAVVGYFLLMGANHYYTILNNQEINQTLYLVAGMAGGAILYAFRFRFLPTFIVLMLGLFAVYEGLDRMAVGEFDAFFISVQFLVFSILFTAGWLIGWGFIRLRYWSVGIAATVLICCIFLIAKTNIDSVDGLLRLFAPVVLYAVYIVFTAEQIYNYKDKSQKFWWFLTRRLFFFSVLAVALLAGVFYLMRGTIKETIDNYGGGGKEGKNSMLKQNKDGTFDLKDYSRLSSSLGRSNDLLFCAHIDNFFPGTDIPNPLYLTAFYYTKFDTLTETFERDSTIPKNDLFEPNPSALPLFATKTDSTVIGNSLGEKLRRTVEMEVYSKKLSPNTYLAPSTGFFVQPITIDKDFREEFKSAFRAKSYVSELNSAYFVYNAPDPQIRQFQEKRFEVLRKVLTYEGTDGHFMKYYTHMPGDAKFQSIGALAQKVTANAKTPVDKVIAIRDYFLSKDENGEPLFKYTDNPGVPDIPNASKLMNFLFEGHKGYCAYYAGATLFMLRSLGIPSRIAVGFLTVDRSDKNKGWYWYYADQAHAWVQVYFPGYGWLDFDTTVGNSDAQESPQPDQTPPTQPPKAYFAADGIVQDIDTAKKIMVMKVKQIVFHDKEYKPDTALTVTMDVHIAAIRRDSVDVPLASVQKGDEGTAVSYAEAFKNMEAKNGETALALKKRFPDPAPIDEVYLKRKDTATPEPKPETPPPAKPVSVKHVLAVIGIILAALLLLCLLAPTLIYKYYVSRYRGAKTDGGKAYWGYRGMSFYMHQLGFLRGDQTPMQYARTMIDPQFGTNFTGFMIIYLKQKYAKQELTTQEKQFLDGFMNGFIKTVKSKMKAGVRMRAFLNPLRSVSFFVQPEDNNQ</sequence>
<evidence type="ECO:0000256" key="1">
    <source>
        <dbReference type="SAM" id="Phobius"/>
    </source>
</evidence>
<dbReference type="SMART" id="SM00460">
    <property type="entry name" value="TGc"/>
    <property type="match status" value="1"/>
</dbReference>
<feature type="transmembrane region" description="Helical" evidence="1">
    <location>
        <begin position="193"/>
        <end position="211"/>
    </location>
</feature>
<dbReference type="InterPro" id="IPR052901">
    <property type="entry name" value="Bact_TGase-like"/>
</dbReference>
<feature type="transmembrane region" description="Helical" evidence="1">
    <location>
        <begin position="129"/>
        <end position="148"/>
    </location>
</feature>
<comment type="caution">
    <text evidence="3">The sequence shown here is derived from an EMBL/GenBank/DDBJ whole genome shotgun (WGS) entry which is preliminary data.</text>
</comment>
<dbReference type="PANTHER" id="PTHR42736">
    <property type="entry name" value="PROTEIN-GLUTAMINE GAMMA-GLUTAMYLTRANSFERASE"/>
    <property type="match status" value="1"/>
</dbReference>
<proteinExistence type="predicted"/>
<keyword evidence="1" id="KW-0472">Membrane</keyword>
<evidence type="ECO:0000259" key="2">
    <source>
        <dbReference type="SMART" id="SM00460"/>
    </source>
</evidence>
<feature type="transmembrane region" description="Helical" evidence="1">
    <location>
        <begin position="12"/>
        <end position="34"/>
    </location>
</feature>
<dbReference type="RefSeq" id="WP_110997442.1">
    <property type="nucleotide sequence ID" value="NZ_QKTW01000003.1"/>
</dbReference>
<evidence type="ECO:0000313" key="3">
    <source>
        <dbReference type="EMBL" id="PZF74602.1"/>
    </source>
</evidence>
<protein>
    <recommendedName>
        <fullName evidence="2">Transglutaminase-like domain-containing protein</fullName>
    </recommendedName>
</protein>
<gene>
    <name evidence="3" type="ORF">DN068_03220</name>
</gene>
<dbReference type="AlphaFoldDB" id="A0A2W2AM43"/>
<dbReference type="Gene3D" id="3.10.620.30">
    <property type="match status" value="1"/>
</dbReference>
<feature type="transmembrane region" description="Helical" evidence="1">
    <location>
        <begin position="724"/>
        <end position="747"/>
    </location>
</feature>
<feature type="transmembrane region" description="Helical" evidence="1">
    <location>
        <begin position="99"/>
        <end position="122"/>
    </location>
</feature>
<dbReference type="Pfam" id="PF01841">
    <property type="entry name" value="Transglut_core"/>
    <property type="match status" value="1"/>
</dbReference>
<keyword evidence="1" id="KW-1133">Transmembrane helix</keyword>
<dbReference type="OrthoDB" id="9804872at2"/>
<keyword evidence="1" id="KW-0812">Transmembrane</keyword>
<name>A0A2W2AM43_9BACT</name>
<feature type="transmembrane region" description="Helical" evidence="1">
    <location>
        <begin position="154"/>
        <end position="172"/>
    </location>
</feature>
<evidence type="ECO:0000313" key="4">
    <source>
        <dbReference type="Proteomes" id="UP000248745"/>
    </source>
</evidence>
<dbReference type="InterPro" id="IPR002931">
    <property type="entry name" value="Transglutaminase-like"/>
</dbReference>
<feature type="transmembrane region" description="Helical" evidence="1">
    <location>
        <begin position="46"/>
        <end position="65"/>
    </location>
</feature>
<dbReference type="Proteomes" id="UP000248745">
    <property type="component" value="Unassembled WGS sequence"/>
</dbReference>